<protein>
    <submittedName>
        <fullName evidence="2">Uncharacterized protein</fullName>
    </submittedName>
</protein>
<keyword evidence="3" id="KW-1185">Reference proteome</keyword>
<comment type="caution">
    <text evidence="2">The sequence shown here is derived from an EMBL/GenBank/DDBJ whole genome shotgun (WGS) entry which is preliminary data.</text>
</comment>
<feature type="compositionally biased region" description="Basic and acidic residues" evidence="1">
    <location>
        <begin position="222"/>
        <end position="238"/>
    </location>
</feature>
<feature type="compositionally biased region" description="Basic and acidic residues" evidence="1">
    <location>
        <begin position="403"/>
        <end position="413"/>
    </location>
</feature>
<feature type="compositionally biased region" description="Low complexity" evidence="1">
    <location>
        <begin position="50"/>
        <end position="66"/>
    </location>
</feature>
<feature type="compositionally biased region" description="Acidic residues" evidence="1">
    <location>
        <begin position="299"/>
        <end position="323"/>
    </location>
</feature>
<feature type="compositionally biased region" description="Acidic residues" evidence="1">
    <location>
        <begin position="150"/>
        <end position="195"/>
    </location>
</feature>
<organism evidence="2 3">
    <name type="scientific">Brassica carinata</name>
    <name type="common">Ethiopian mustard</name>
    <name type="synonym">Abyssinian cabbage</name>
    <dbReference type="NCBI Taxonomy" id="52824"/>
    <lineage>
        <taxon>Eukaryota</taxon>
        <taxon>Viridiplantae</taxon>
        <taxon>Streptophyta</taxon>
        <taxon>Embryophyta</taxon>
        <taxon>Tracheophyta</taxon>
        <taxon>Spermatophyta</taxon>
        <taxon>Magnoliopsida</taxon>
        <taxon>eudicotyledons</taxon>
        <taxon>Gunneridae</taxon>
        <taxon>Pentapetalae</taxon>
        <taxon>rosids</taxon>
        <taxon>malvids</taxon>
        <taxon>Brassicales</taxon>
        <taxon>Brassicaceae</taxon>
        <taxon>Brassiceae</taxon>
        <taxon>Brassica</taxon>
    </lineage>
</organism>
<feature type="compositionally biased region" description="Basic and acidic residues" evidence="1">
    <location>
        <begin position="118"/>
        <end position="128"/>
    </location>
</feature>
<evidence type="ECO:0000313" key="3">
    <source>
        <dbReference type="Proteomes" id="UP000886595"/>
    </source>
</evidence>
<name>A0A8X7VHI4_BRACI</name>
<feature type="region of interest" description="Disordered" evidence="1">
    <location>
        <begin position="1"/>
        <end position="68"/>
    </location>
</feature>
<dbReference type="Proteomes" id="UP000886595">
    <property type="component" value="Unassembled WGS sequence"/>
</dbReference>
<dbReference type="EMBL" id="JAAMPC010000005">
    <property type="protein sequence ID" value="KAG2311504.1"/>
    <property type="molecule type" value="Genomic_DNA"/>
</dbReference>
<feature type="compositionally biased region" description="Basic residues" evidence="1">
    <location>
        <begin position="1"/>
        <end position="13"/>
    </location>
</feature>
<evidence type="ECO:0000256" key="1">
    <source>
        <dbReference type="SAM" id="MobiDB-lite"/>
    </source>
</evidence>
<feature type="region of interest" description="Disordered" evidence="1">
    <location>
        <begin position="109"/>
        <end position="332"/>
    </location>
</feature>
<feature type="region of interest" description="Disordered" evidence="1">
    <location>
        <begin position="399"/>
        <end position="478"/>
    </location>
</feature>
<gene>
    <name evidence="2" type="ORF">Bca52824_023061</name>
</gene>
<reference evidence="2 3" key="1">
    <citation type="submission" date="2020-02" db="EMBL/GenBank/DDBJ databases">
        <authorList>
            <person name="Ma Q."/>
            <person name="Huang Y."/>
            <person name="Song X."/>
            <person name="Pei D."/>
        </authorList>
    </citation>
    <scope>NUCLEOTIDE SEQUENCE [LARGE SCALE GENOMIC DNA]</scope>
    <source>
        <strain evidence="2">Sxm20200214</strain>
        <tissue evidence="2">Leaf</tissue>
    </source>
</reference>
<dbReference type="AlphaFoldDB" id="A0A8X7VHI4"/>
<sequence>MVTKKAKKSKGKGNGKDSTKSTTPQSVRARKSIVEEVSNEIPVPEPTVHSLSVSEGSESEGMSASSQTWKRGFSTLWENGFAGLKLQVETRLESMDGRLSAMEKTQRYLKRKARKMDKRVTALESKENEDMDFDQWGCGRSCGGRRNNSVEEDAEKSEEKTEDENNEQECDEEKAEHDEEKDDAENDEREDDEEIENKAERRREEADEAWRRIPSESDNDEDLKKKKEAEKESEETPKTPRGRTKASAARRQLHTPPEKWKCSAVVDAEKVEETEEKTSEQEAVETEKEAEQPEKSVEADVEQDVEEEEEKTSEQEDMVIEQEAENHTEEEAEKYIEEEKQIWYMVVYSGSEERKAAPTPVIHSKPMARPKVMAVKYGIPRSVTLEKTRAKAMTKKRAQIAAADKKAETDGAAKKRGRPWKAETDGAAKKRGRPSEESATMIACTQREKRKPKWLQSPFTGGKTEDIEGPTKKCKTKA</sequence>
<proteinExistence type="predicted"/>
<feature type="compositionally biased region" description="Basic and acidic residues" evidence="1">
    <location>
        <begin position="196"/>
        <end position="215"/>
    </location>
</feature>
<feature type="compositionally biased region" description="Basic and acidic residues" evidence="1">
    <location>
        <begin position="256"/>
        <end position="298"/>
    </location>
</feature>
<accession>A0A8X7VHI4</accession>
<feature type="compositionally biased region" description="Basic and acidic residues" evidence="1">
    <location>
        <begin position="420"/>
        <end position="436"/>
    </location>
</feature>
<evidence type="ECO:0000313" key="2">
    <source>
        <dbReference type="EMBL" id="KAG2311504.1"/>
    </source>
</evidence>